<sequence length="101" mass="11707">MAAEAGTTTVVFAENWGALLKYPASLRVNLVEERYGHRKSTCLPVSTKKAKKLKKKKLRTLNSGEQLQNKYHLELREFNLKKKKENKKKMNKTPYHSPIHL</sequence>
<dbReference type="EMBL" id="CASHTH010003925">
    <property type="protein sequence ID" value="CAI8051424.1"/>
    <property type="molecule type" value="Genomic_DNA"/>
</dbReference>
<reference evidence="2" key="1">
    <citation type="submission" date="2023-03" db="EMBL/GenBank/DDBJ databases">
        <authorList>
            <person name="Steffen K."/>
            <person name="Cardenas P."/>
        </authorList>
    </citation>
    <scope>NUCLEOTIDE SEQUENCE</scope>
</reference>
<comment type="caution">
    <text evidence="2">The sequence shown here is derived from an EMBL/GenBank/DDBJ whole genome shotgun (WGS) entry which is preliminary data.</text>
</comment>
<dbReference type="AlphaFoldDB" id="A0AA35TPJ1"/>
<evidence type="ECO:0000313" key="2">
    <source>
        <dbReference type="EMBL" id="CAI8051424.1"/>
    </source>
</evidence>
<feature type="region of interest" description="Disordered" evidence="1">
    <location>
        <begin position="80"/>
        <end position="101"/>
    </location>
</feature>
<proteinExistence type="predicted"/>
<feature type="compositionally biased region" description="Basic residues" evidence="1">
    <location>
        <begin position="81"/>
        <end position="91"/>
    </location>
</feature>
<name>A0AA35TPJ1_GEOBA</name>
<dbReference type="Proteomes" id="UP001174909">
    <property type="component" value="Unassembled WGS sequence"/>
</dbReference>
<gene>
    <name evidence="2" type="ORF">GBAR_LOCUS28156</name>
</gene>
<evidence type="ECO:0000256" key="1">
    <source>
        <dbReference type="SAM" id="MobiDB-lite"/>
    </source>
</evidence>
<accession>A0AA35TPJ1</accession>
<protein>
    <submittedName>
        <fullName evidence="2">Uncharacterized protein</fullName>
    </submittedName>
</protein>
<keyword evidence="3" id="KW-1185">Reference proteome</keyword>
<organism evidence="2 3">
    <name type="scientific">Geodia barretti</name>
    <name type="common">Barrett's horny sponge</name>
    <dbReference type="NCBI Taxonomy" id="519541"/>
    <lineage>
        <taxon>Eukaryota</taxon>
        <taxon>Metazoa</taxon>
        <taxon>Porifera</taxon>
        <taxon>Demospongiae</taxon>
        <taxon>Heteroscleromorpha</taxon>
        <taxon>Tetractinellida</taxon>
        <taxon>Astrophorina</taxon>
        <taxon>Geodiidae</taxon>
        <taxon>Geodia</taxon>
    </lineage>
</organism>
<evidence type="ECO:0000313" key="3">
    <source>
        <dbReference type="Proteomes" id="UP001174909"/>
    </source>
</evidence>